<gene>
    <name evidence="1" type="ORF">LV89_03386</name>
</gene>
<evidence type="ECO:0000313" key="2">
    <source>
        <dbReference type="Proteomes" id="UP000245489"/>
    </source>
</evidence>
<keyword evidence="2" id="KW-1185">Reference proteome</keyword>
<dbReference type="AlphaFoldDB" id="A0A316DXA8"/>
<sequence length="86" mass="10038">MPQISRFFGIIIFMYFDDHNPPHFHAHYGDFKAVISIDNFALLEGKLPAKTLGLVIEWAVLHQEELMNNWRLMEASKPMLKIDPLQ</sequence>
<dbReference type="Proteomes" id="UP000245489">
    <property type="component" value="Unassembled WGS sequence"/>
</dbReference>
<proteinExistence type="predicted"/>
<dbReference type="InterPro" id="IPR025427">
    <property type="entry name" value="DUF4160"/>
</dbReference>
<name>A0A316DXA8_9BACT</name>
<accession>A0A316DXA8</accession>
<organism evidence="1 2">
    <name type="scientific">Arcicella aurantiaca</name>
    <dbReference type="NCBI Taxonomy" id="591202"/>
    <lineage>
        <taxon>Bacteria</taxon>
        <taxon>Pseudomonadati</taxon>
        <taxon>Bacteroidota</taxon>
        <taxon>Cytophagia</taxon>
        <taxon>Cytophagales</taxon>
        <taxon>Flectobacillaceae</taxon>
        <taxon>Arcicella</taxon>
    </lineage>
</organism>
<dbReference type="OrthoDB" id="122670at2"/>
<dbReference type="RefSeq" id="WP_109744083.1">
    <property type="nucleotide sequence ID" value="NZ_QGGO01000019.1"/>
</dbReference>
<dbReference type="Pfam" id="PF13711">
    <property type="entry name" value="DUF4160"/>
    <property type="match status" value="1"/>
</dbReference>
<evidence type="ECO:0000313" key="1">
    <source>
        <dbReference type="EMBL" id="PWK22674.1"/>
    </source>
</evidence>
<dbReference type="EMBL" id="QGGO01000019">
    <property type="protein sequence ID" value="PWK22674.1"/>
    <property type="molecule type" value="Genomic_DNA"/>
</dbReference>
<protein>
    <submittedName>
        <fullName evidence="1">Uncharacterized protein DUF4160</fullName>
    </submittedName>
</protein>
<reference evidence="1 2" key="1">
    <citation type="submission" date="2018-05" db="EMBL/GenBank/DDBJ databases">
        <title>Genomic Encyclopedia of Archaeal and Bacterial Type Strains, Phase II (KMG-II): from individual species to whole genera.</title>
        <authorList>
            <person name="Goeker M."/>
        </authorList>
    </citation>
    <scope>NUCLEOTIDE SEQUENCE [LARGE SCALE GENOMIC DNA]</scope>
    <source>
        <strain evidence="1 2">DSM 22214</strain>
    </source>
</reference>
<comment type="caution">
    <text evidence="1">The sequence shown here is derived from an EMBL/GenBank/DDBJ whole genome shotgun (WGS) entry which is preliminary data.</text>
</comment>